<organism evidence="1 2">
    <name type="scientific">Delftia acidovorans</name>
    <name type="common">Pseudomonas acidovorans</name>
    <name type="synonym">Comamonas acidovorans</name>
    <dbReference type="NCBI Taxonomy" id="80866"/>
    <lineage>
        <taxon>Bacteria</taxon>
        <taxon>Pseudomonadati</taxon>
        <taxon>Pseudomonadota</taxon>
        <taxon>Betaproteobacteria</taxon>
        <taxon>Burkholderiales</taxon>
        <taxon>Comamonadaceae</taxon>
        <taxon>Delftia</taxon>
    </lineage>
</organism>
<sequence>MQKMYTVALPVSGVIYVEVKAEDKESAIDAALQSDQITHDRLEEWEVHRHIVQGNVCSALQWSAEVTNVRDIEEDEN</sequence>
<dbReference type="RefSeq" id="WP_319076728.1">
    <property type="nucleotide sequence ID" value="NZ_JAWWMZ010000016.1"/>
</dbReference>
<dbReference type="Proteomes" id="UP001287445">
    <property type="component" value="Unassembled WGS sequence"/>
</dbReference>
<reference evidence="1" key="1">
    <citation type="submission" date="2023-11" db="EMBL/GenBank/DDBJ databases">
        <title>Identification and selenium tolerance of Delftia acidovorans R3-25.</title>
        <authorList>
            <person name="Zhang S."/>
            <person name="Liu Y."/>
            <person name="Guo Y."/>
        </authorList>
    </citation>
    <scope>NUCLEOTIDE SEQUENCE</scope>
    <source>
        <strain evidence="1">R3-25</strain>
    </source>
</reference>
<dbReference type="EMBL" id="JAWWMZ010000016">
    <property type="protein sequence ID" value="MDX4957263.1"/>
    <property type="molecule type" value="Genomic_DNA"/>
</dbReference>
<gene>
    <name evidence="1" type="ORF">SGN30_27920</name>
</gene>
<evidence type="ECO:0000313" key="1">
    <source>
        <dbReference type="EMBL" id="MDX4957263.1"/>
    </source>
</evidence>
<protein>
    <submittedName>
        <fullName evidence="1">Uncharacterized protein</fullName>
    </submittedName>
</protein>
<dbReference type="AlphaFoldDB" id="A0AAJ2R524"/>
<proteinExistence type="predicted"/>
<comment type="caution">
    <text evidence="1">The sequence shown here is derived from an EMBL/GenBank/DDBJ whole genome shotgun (WGS) entry which is preliminary data.</text>
</comment>
<name>A0AAJ2R524_DELAC</name>
<accession>A0AAJ2R524</accession>
<evidence type="ECO:0000313" key="2">
    <source>
        <dbReference type="Proteomes" id="UP001287445"/>
    </source>
</evidence>